<feature type="chain" id="PRO_5012414308" description="F-box domain-containing protein" evidence="3">
    <location>
        <begin position="23"/>
        <end position="306"/>
    </location>
</feature>
<dbReference type="InterPro" id="IPR045048">
    <property type="entry name" value="FBXO31/39"/>
</dbReference>
<dbReference type="InterPro" id="IPR001810">
    <property type="entry name" value="F-box_dom"/>
</dbReference>
<keyword evidence="6" id="KW-1185">Reference proteome</keyword>
<reference evidence="5 6" key="1">
    <citation type="submission" date="2016-04" db="EMBL/GenBank/DDBJ databases">
        <title>Evolutionary innovation and constraint leading to complex multicellularity in the Ascomycota.</title>
        <authorList>
            <person name="Cisse O."/>
            <person name="Nguyen A."/>
            <person name="Hewitt D.A."/>
            <person name="Jedd G."/>
            <person name="Stajich J.E."/>
        </authorList>
    </citation>
    <scope>NUCLEOTIDE SEQUENCE [LARGE SCALE GENOMIC DNA]</scope>
    <source>
        <strain evidence="5 6">DAH-3</strain>
    </source>
</reference>
<evidence type="ECO:0000313" key="5">
    <source>
        <dbReference type="EMBL" id="OLL25025.1"/>
    </source>
</evidence>
<dbReference type="InterPro" id="IPR036047">
    <property type="entry name" value="F-box-like_dom_sf"/>
</dbReference>
<comment type="caution">
    <text evidence="5">The sequence shown here is derived from an EMBL/GenBank/DDBJ whole genome shotgun (WGS) entry which is preliminary data.</text>
</comment>
<dbReference type="PANTHER" id="PTHR10706">
    <property type="entry name" value="F-BOX FAMILY PROTEIN"/>
    <property type="match status" value="1"/>
</dbReference>
<proteinExistence type="predicted"/>
<dbReference type="AlphaFoldDB" id="A0A1U7LQT9"/>
<name>A0A1U7LQT9_NEOID</name>
<feature type="domain" description="F-box" evidence="4">
    <location>
        <begin position="1"/>
        <end position="46"/>
    </location>
</feature>
<feature type="signal peptide" evidence="3">
    <location>
        <begin position="1"/>
        <end position="22"/>
    </location>
</feature>
<dbReference type="Pfam" id="PF12014">
    <property type="entry name" value="Cyclin_D1_bind"/>
    <property type="match status" value="1"/>
</dbReference>
<evidence type="ECO:0000259" key="4">
    <source>
        <dbReference type="PROSITE" id="PS50181"/>
    </source>
</evidence>
<protein>
    <recommendedName>
        <fullName evidence="4">F-box domain-containing protein</fullName>
    </recommendedName>
</protein>
<dbReference type="PROSITE" id="PS50181">
    <property type="entry name" value="FBOX"/>
    <property type="match status" value="1"/>
</dbReference>
<dbReference type="STRING" id="1198029.A0A1U7LQT9"/>
<dbReference type="Gene3D" id="1.20.1280.50">
    <property type="match status" value="1"/>
</dbReference>
<keyword evidence="3" id="KW-0732">Signal</keyword>
<evidence type="ECO:0000256" key="3">
    <source>
        <dbReference type="SAM" id="SignalP"/>
    </source>
</evidence>
<evidence type="ECO:0000256" key="2">
    <source>
        <dbReference type="ARBA" id="ARBA00022786"/>
    </source>
</evidence>
<dbReference type="SUPFAM" id="SSF81383">
    <property type="entry name" value="F-box domain"/>
    <property type="match status" value="1"/>
</dbReference>
<evidence type="ECO:0000313" key="6">
    <source>
        <dbReference type="Proteomes" id="UP000186594"/>
    </source>
</evidence>
<dbReference type="GO" id="GO:0016567">
    <property type="term" value="P:protein ubiquitination"/>
    <property type="evidence" value="ECO:0007669"/>
    <property type="project" value="UniProtKB-UniPathway"/>
</dbReference>
<dbReference type="UniPathway" id="UPA00143"/>
<dbReference type="Pfam" id="PF12937">
    <property type="entry name" value="F-box-like"/>
    <property type="match status" value="1"/>
</dbReference>
<sequence length="306" mass="35254">MTLRSLPSEILLSILRLLPTKSLVCVSITSKYLNILTKDDSLWKSRCGVDTYQSPYPYLSYRKFYQQALHRHGYLRGIWLCDEDFEGALVYIFYQLSTKSYQFRFLDITRDGESTALHLNPISFSRSDGISLIERIDESIVTRGKYSSRYKDGDEFPPRNIPAEARISRSILNVSTGHCQTSIDNLSTRFFQLASDCVGIDTSGRYRNLLFYKLDPRMWQPHPDRPFRGMWAASYGPHGNEFIWFSQPDVTTIDAVKLTGDINVPRGESSFKITLKIEDTPDPDFPNRPVCRGKGQISEIYFHQLD</sequence>
<dbReference type="Proteomes" id="UP000186594">
    <property type="component" value="Unassembled WGS sequence"/>
</dbReference>
<comment type="pathway">
    <text evidence="1">Protein modification; protein ubiquitination.</text>
</comment>
<dbReference type="OrthoDB" id="722566at2759"/>
<dbReference type="PANTHER" id="PTHR10706:SF130">
    <property type="entry name" value="F-BOX ONLY PROTEIN 31"/>
    <property type="match status" value="1"/>
</dbReference>
<dbReference type="EMBL" id="LXFE01000515">
    <property type="protein sequence ID" value="OLL25025.1"/>
    <property type="molecule type" value="Genomic_DNA"/>
</dbReference>
<evidence type="ECO:0000256" key="1">
    <source>
        <dbReference type="ARBA" id="ARBA00004906"/>
    </source>
</evidence>
<gene>
    <name evidence="5" type="ORF">NEOLI_000131</name>
</gene>
<keyword evidence="2" id="KW-0833">Ubl conjugation pathway</keyword>
<accession>A0A1U7LQT9</accession>
<organism evidence="5 6">
    <name type="scientific">Neolecta irregularis (strain DAH-3)</name>
    <dbReference type="NCBI Taxonomy" id="1198029"/>
    <lineage>
        <taxon>Eukaryota</taxon>
        <taxon>Fungi</taxon>
        <taxon>Dikarya</taxon>
        <taxon>Ascomycota</taxon>
        <taxon>Taphrinomycotina</taxon>
        <taxon>Neolectales</taxon>
        <taxon>Neolectaceae</taxon>
        <taxon>Neolecta</taxon>
    </lineage>
</organism>